<dbReference type="SUPFAM" id="SSF54928">
    <property type="entry name" value="RNA-binding domain, RBD"/>
    <property type="match status" value="1"/>
</dbReference>
<dbReference type="Pfam" id="PF00098">
    <property type="entry name" value="zf-CCHC"/>
    <property type="match status" value="1"/>
</dbReference>
<dbReference type="GO" id="GO:0008270">
    <property type="term" value="F:zinc ion binding"/>
    <property type="evidence" value="ECO:0007669"/>
    <property type="project" value="UniProtKB-KW"/>
</dbReference>
<proteinExistence type="predicted"/>
<dbReference type="PROSITE" id="PS50158">
    <property type="entry name" value="ZF_CCHC"/>
    <property type="match status" value="1"/>
</dbReference>
<keyword evidence="5" id="KW-1185">Reference proteome</keyword>
<dbReference type="AlphaFoldDB" id="L7FJN4"/>
<keyword evidence="1" id="KW-0862">Zinc</keyword>
<dbReference type="Gene3D" id="3.30.70.330">
    <property type="match status" value="1"/>
</dbReference>
<name>L7FJN4_ENTIV</name>
<feature type="domain" description="CCHC-type" evidence="3">
    <location>
        <begin position="172"/>
        <end position="187"/>
    </location>
</feature>
<reference evidence="4 5" key="1">
    <citation type="submission" date="2012-10" db="EMBL/GenBank/DDBJ databases">
        <authorList>
            <person name="Zafar N."/>
            <person name="Inman J."/>
            <person name="Hall N."/>
            <person name="Lorenzi H."/>
            <person name="Caler E."/>
        </authorList>
    </citation>
    <scope>NUCLEOTIDE SEQUENCE [LARGE SCALE GENOMIC DNA]</scope>
    <source>
        <strain evidence="4 5">IP1</strain>
    </source>
</reference>
<dbReference type="Pfam" id="PF00076">
    <property type="entry name" value="RRM_1"/>
    <property type="match status" value="1"/>
</dbReference>
<dbReference type="GO" id="GO:0003723">
    <property type="term" value="F:RNA binding"/>
    <property type="evidence" value="ECO:0007669"/>
    <property type="project" value="InterPro"/>
</dbReference>
<keyword evidence="1" id="KW-0479">Metal-binding</keyword>
<gene>
    <name evidence="4" type="ORF">EIN_002280</name>
</gene>
<dbReference type="SMART" id="SM00343">
    <property type="entry name" value="ZnF_C2HC"/>
    <property type="match status" value="1"/>
</dbReference>
<organism evidence="4 5">
    <name type="scientific">Entamoeba invadens IP1</name>
    <dbReference type="NCBI Taxonomy" id="370355"/>
    <lineage>
        <taxon>Eukaryota</taxon>
        <taxon>Amoebozoa</taxon>
        <taxon>Evosea</taxon>
        <taxon>Archamoebae</taxon>
        <taxon>Mastigamoebida</taxon>
        <taxon>Entamoebidae</taxon>
        <taxon>Entamoeba</taxon>
    </lineage>
</organism>
<dbReference type="SMART" id="SM00360">
    <property type="entry name" value="RRM"/>
    <property type="match status" value="1"/>
</dbReference>
<feature type="region of interest" description="Disordered" evidence="2">
    <location>
        <begin position="206"/>
        <end position="233"/>
    </location>
</feature>
<evidence type="ECO:0000313" key="5">
    <source>
        <dbReference type="Proteomes" id="UP000014680"/>
    </source>
</evidence>
<dbReference type="VEuPathDB" id="AmoebaDB:EIN_002280"/>
<evidence type="ECO:0000256" key="2">
    <source>
        <dbReference type="SAM" id="MobiDB-lite"/>
    </source>
</evidence>
<dbReference type="GeneID" id="14882543"/>
<evidence type="ECO:0000259" key="3">
    <source>
        <dbReference type="PROSITE" id="PS50158"/>
    </source>
</evidence>
<dbReference type="InterPro" id="IPR000504">
    <property type="entry name" value="RRM_dom"/>
</dbReference>
<evidence type="ECO:0000313" key="4">
    <source>
        <dbReference type="EMBL" id="ELP83567.1"/>
    </source>
</evidence>
<dbReference type="Gene3D" id="4.10.60.10">
    <property type="entry name" value="Zinc finger, CCHC-type"/>
    <property type="match status" value="1"/>
</dbReference>
<dbReference type="CDD" id="cd00590">
    <property type="entry name" value="RRM_SF"/>
    <property type="match status" value="1"/>
</dbReference>
<accession>L7FJN4</accession>
<sequence length="233" mass="27236">MTETNPITVRIQPIDSTMTDDDIHALFDKYSPVSYDNPRYEKDTPLNYCIITMGDKEAADTLIKEKNGSEWDGVKIKMYVDKKDPSRLTVNFLYGTLNKDEKDVKKYLKGYKVKSVERLISKKGTLMRSYLHVVLKDLESAIQMKKDFETREETKKYELQFITKTGEHINQCFICGKYGHKKADCPEKGKHAPVIKTRDMKIAEQKHKKYVLKKKEQNKNKKGIKREKQNTKE</sequence>
<dbReference type="KEGG" id="eiv:EIN_002280"/>
<dbReference type="InterPro" id="IPR036875">
    <property type="entry name" value="Znf_CCHC_sf"/>
</dbReference>
<dbReference type="Proteomes" id="UP000014680">
    <property type="component" value="Unassembled WGS sequence"/>
</dbReference>
<dbReference type="InterPro" id="IPR001878">
    <property type="entry name" value="Znf_CCHC"/>
</dbReference>
<dbReference type="InterPro" id="IPR035979">
    <property type="entry name" value="RBD_domain_sf"/>
</dbReference>
<dbReference type="EMBL" id="KB207266">
    <property type="protein sequence ID" value="ELP83567.1"/>
    <property type="molecule type" value="Genomic_DNA"/>
</dbReference>
<keyword evidence="1" id="KW-0863">Zinc-finger</keyword>
<dbReference type="SUPFAM" id="SSF57756">
    <property type="entry name" value="Retrovirus zinc finger-like domains"/>
    <property type="match status" value="1"/>
</dbReference>
<dbReference type="RefSeq" id="XP_004182913.1">
    <property type="nucleotide sequence ID" value="XM_004182865.1"/>
</dbReference>
<protein>
    <recommendedName>
        <fullName evidence="3">CCHC-type domain-containing protein</fullName>
    </recommendedName>
</protein>
<dbReference type="OrthoDB" id="413361at2759"/>
<evidence type="ECO:0000256" key="1">
    <source>
        <dbReference type="PROSITE-ProRule" id="PRU00047"/>
    </source>
</evidence>
<dbReference type="InterPro" id="IPR012677">
    <property type="entry name" value="Nucleotide-bd_a/b_plait_sf"/>
</dbReference>